<evidence type="ECO:0000313" key="2">
    <source>
        <dbReference type="Proteomes" id="UP001295423"/>
    </source>
</evidence>
<keyword evidence="2" id="KW-1185">Reference proteome</keyword>
<gene>
    <name evidence="1" type="ORF">CYCCA115_LOCUS10407</name>
</gene>
<name>A0AAD2CXW5_9STRA</name>
<accession>A0AAD2CXW5</accession>
<sequence length="273" mass="29604">MTTSTDKSTEDSCLAPKVMIATRLHLGKATSPPTAEKLASLVTSFGQMAEAVENSIPVIAVDSTSKIEGYDYPTAIRQALATTAGTSKIQILPVTPWGKFTPALNALVTYAVEVDCGLIMFCSAEIKAPKEAIEKLCRHVDIDTLVAGAALPGHLYSPGTQDLSGRTCPWNTLAVWDVKKLSLTGFQLCSDLGATAGVEECAVVGLLQKLFVVPATTMMAKLVKLDEIQWEQEFEDEERRKWHEYKMKSKLDRAQAQMEQLNLASSGGKVLHC</sequence>
<dbReference type="AlphaFoldDB" id="A0AAD2CXW5"/>
<organism evidence="1 2">
    <name type="scientific">Cylindrotheca closterium</name>
    <dbReference type="NCBI Taxonomy" id="2856"/>
    <lineage>
        <taxon>Eukaryota</taxon>
        <taxon>Sar</taxon>
        <taxon>Stramenopiles</taxon>
        <taxon>Ochrophyta</taxon>
        <taxon>Bacillariophyta</taxon>
        <taxon>Bacillariophyceae</taxon>
        <taxon>Bacillariophycidae</taxon>
        <taxon>Bacillariales</taxon>
        <taxon>Bacillariaceae</taxon>
        <taxon>Cylindrotheca</taxon>
    </lineage>
</organism>
<dbReference type="Proteomes" id="UP001295423">
    <property type="component" value="Unassembled WGS sequence"/>
</dbReference>
<proteinExistence type="predicted"/>
<protein>
    <submittedName>
        <fullName evidence="1">Uncharacterized protein</fullName>
    </submittedName>
</protein>
<comment type="caution">
    <text evidence="1">The sequence shown here is derived from an EMBL/GenBank/DDBJ whole genome shotgun (WGS) entry which is preliminary data.</text>
</comment>
<evidence type="ECO:0000313" key="1">
    <source>
        <dbReference type="EMBL" id="CAJ1946266.1"/>
    </source>
</evidence>
<reference evidence="1" key="1">
    <citation type="submission" date="2023-08" db="EMBL/GenBank/DDBJ databases">
        <authorList>
            <person name="Audoor S."/>
            <person name="Bilcke G."/>
        </authorList>
    </citation>
    <scope>NUCLEOTIDE SEQUENCE</scope>
</reference>
<dbReference type="EMBL" id="CAKOGP040001668">
    <property type="protein sequence ID" value="CAJ1946266.1"/>
    <property type="molecule type" value="Genomic_DNA"/>
</dbReference>